<name>A0ABR4MXC5_9FUNG</name>
<comment type="caution">
    <text evidence="1">The sequence shown here is derived from an EMBL/GenBank/DDBJ whole genome shotgun (WGS) entry which is preliminary data.</text>
</comment>
<proteinExistence type="predicted"/>
<organism evidence="1 2">
    <name type="scientific">Polyrhizophydium stewartii</name>
    <dbReference type="NCBI Taxonomy" id="2732419"/>
    <lineage>
        <taxon>Eukaryota</taxon>
        <taxon>Fungi</taxon>
        <taxon>Fungi incertae sedis</taxon>
        <taxon>Chytridiomycota</taxon>
        <taxon>Chytridiomycota incertae sedis</taxon>
        <taxon>Chytridiomycetes</taxon>
        <taxon>Rhizophydiales</taxon>
        <taxon>Rhizophydiales incertae sedis</taxon>
        <taxon>Polyrhizophydium</taxon>
    </lineage>
</organism>
<evidence type="ECO:0000313" key="1">
    <source>
        <dbReference type="EMBL" id="KAL2911919.1"/>
    </source>
</evidence>
<reference evidence="1 2" key="1">
    <citation type="submission" date="2023-09" db="EMBL/GenBank/DDBJ databases">
        <title>Pangenome analysis of Batrachochytrium dendrobatidis and related Chytrids.</title>
        <authorList>
            <person name="Yacoub M.N."/>
            <person name="Stajich J.E."/>
            <person name="James T.Y."/>
        </authorList>
    </citation>
    <scope>NUCLEOTIDE SEQUENCE [LARGE SCALE GENOMIC DNA]</scope>
    <source>
        <strain evidence="1 2">JEL0888</strain>
    </source>
</reference>
<keyword evidence="2" id="KW-1185">Reference proteome</keyword>
<sequence>MRLRVFDAVVLGNVRYGLELFCGNKADIAMAQPAISAGLRTVFGVRPSTAAGPLLVESGIGSLAAISLAATMRLFNCACEKCTPIKLICHHPRVHNPCRTLKWRLSRRVRQQRRNYHAVRRLDKPVSSRDDLRKFVLARTLAMSSRNDSTNRYAAAGFIHTAGFVHNPMFDEPRSRGVRLVAAQRMNGFWTARSAQHIAGLLVNHLFAADRCILCNVGIENVHPLAHLVIVCVSVRAARRQAGLNPLIDSAKVQDPQANDDTILTRLPGGASQGEAATGQIWIGGTVEHVQEGTEGRPPAARLADFLSVAYPRYEAQLWHFHKERQLEAAQHD</sequence>
<accession>A0ABR4MXC5</accession>
<protein>
    <submittedName>
        <fullName evidence="1">Uncharacterized protein</fullName>
    </submittedName>
</protein>
<dbReference type="Proteomes" id="UP001527925">
    <property type="component" value="Unassembled WGS sequence"/>
</dbReference>
<gene>
    <name evidence="1" type="ORF">HK105_208583</name>
</gene>
<evidence type="ECO:0000313" key="2">
    <source>
        <dbReference type="Proteomes" id="UP001527925"/>
    </source>
</evidence>
<dbReference type="EMBL" id="JADGIZ020000083">
    <property type="protein sequence ID" value="KAL2911919.1"/>
    <property type="molecule type" value="Genomic_DNA"/>
</dbReference>